<dbReference type="GO" id="GO:0005737">
    <property type="term" value="C:cytoplasm"/>
    <property type="evidence" value="ECO:0007669"/>
    <property type="project" value="TreeGrafter"/>
</dbReference>
<keyword evidence="4" id="KW-1185">Reference proteome</keyword>
<dbReference type="Gene3D" id="3.40.50.720">
    <property type="entry name" value="NAD(P)-binding Rossmann-like Domain"/>
    <property type="match status" value="1"/>
</dbReference>
<dbReference type="SUPFAM" id="SSF51735">
    <property type="entry name" value="NAD(P)-binding Rossmann-fold domains"/>
    <property type="match status" value="1"/>
</dbReference>
<feature type="compositionally biased region" description="Polar residues" evidence="1">
    <location>
        <begin position="327"/>
        <end position="342"/>
    </location>
</feature>
<dbReference type="EMBL" id="QHHQ01000008">
    <property type="protein sequence ID" value="RAH97700.1"/>
    <property type="molecule type" value="Genomic_DNA"/>
</dbReference>
<organism evidence="3 4">
    <name type="scientific">Acuticoccus sediminis</name>
    <dbReference type="NCBI Taxonomy" id="2184697"/>
    <lineage>
        <taxon>Bacteria</taxon>
        <taxon>Pseudomonadati</taxon>
        <taxon>Pseudomonadota</taxon>
        <taxon>Alphaproteobacteria</taxon>
        <taxon>Hyphomicrobiales</taxon>
        <taxon>Amorphaceae</taxon>
        <taxon>Acuticoccus</taxon>
    </lineage>
</organism>
<dbReference type="GO" id="GO:0004029">
    <property type="term" value="F:aldehyde dehydrogenase (NAD+) activity"/>
    <property type="evidence" value="ECO:0007669"/>
    <property type="project" value="TreeGrafter"/>
</dbReference>
<evidence type="ECO:0000259" key="2">
    <source>
        <dbReference type="Pfam" id="PF01370"/>
    </source>
</evidence>
<comment type="caution">
    <text evidence="3">The sequence shown here is derived from an EMBL/GenBank/DDBJ whole genome shotgun (WGS) entry which is preliminary data.</text>
</comment>
<dbReference type="InterPro" id="IPR001509">
    <property type="entry name" value="Epimerase_deHydtase"/>
</dbReference>
<feature type="region of interest" description="Disordered" evidence="1">
    <location>
        <begin position="315"/>
        <end position="342"/>
    </location>
</feature>
<feature type="domain" description="NAD-dependent epimerase/dehydratase" evidence="2">
    <location>
        <begin position="7"/>
        <end position="177"/>
    </location>
</feature>
<sequence length="342" mass="36675">MTASKIALVLGATGSIGYEAARALDAHGWVVRALTRDVDRAARTGASFYFVEGDATDPASVVQAARGASLIVHAANPPSYRGWSRLVLPMADSVIAAARASGARIVLPGTVYNYGPDAMPVLAPDSPQNPRTEKGRVRVALERRLEAAADDGVRTIILRFGDFFGPRLRSSWFRQGMVRPGRPITGVFNPGRAGIAHPWTYAPDGAEALARLADIEATLPPFARYHFAGHLDETGTTMVETVARLSTEPRVRITRVPWTALAVLGLFNETMRESARVKSFWRAPYRLDNASLVAAIGPEPHTPLRNAVRITLHGLGCPTKPEPGEPSGTSSTAPNNTSELPS</sequence>
<accession>A0A8B2NRE0</accession>
<evidence type="ECO:0000313" key="3">
    <source>
        <dbReference type="EMBL" id="RAH97700.1"/>
    </source>
</evidence>
<protein>
    <recommendedName>
        <fullName evidence="2">NAD-dependent epimerase/dehydratase domain-containing protein</fullName>
    </recommendedName>
</protein>
<dbReference type="AlphaFoldDB" id="A0A8B2NRE0"/>
<evidence type="ECO:0000313" key="4">
    <source>
        <dbReference type="Proteomes" id="UP000249590"/>
    </source>
</evidence>
<dbReference type="Pfam" id="PF01370">
    <property type="entry name" value="Epimerase"/>
    <property type="match status" value="1"/>
</dbReference>
<proteinExistence type="predicted"/>
<dbReference type="InterPro" id="IPR051783">
    <property type="entry name" value="NAD(P)-dependent_oxidoreduct"/>
</dbReference>
<dbReference type="Proteomes" id="UP000249590">
    <property type="component" value="Unassembled WGS sequence"/>
</dbReference>
<dbReference type="PANTHER" id="PTHR48079:SF6">
    <property type="entry name" value="NAD(P)-BINDING DOMAIN-CONTAINING PROTEIN-RELATED"/>
    <property type="match status" value="1"/>
</dbReference>
<reference evidence="3 4" key="1">
    <citation type="submission" date="2018-05" db="EMBL/GenBank/DDBJ databases">
        <title>Acuticoccus sediminis sp. nov., isolated from deep-sea sediment of Indian Ocean.</title>
        <authorList>
            <person name="Liu X."/>
            <person name="Lai Q."/>
            <person name="Du Y."/>
            <person name="Sun F."/>
            <person name="Zhang X."/>
            <person name="Wang S."/>
            <person name="Shao Z."/>
        </authorList>
    </citation>
    <scope>NUCLEOTIDE SEQUENCE [LARGE SCALE GENOMIC DNA]</scope>
    <source>
        <strain evidence="3 4">PTG4-2</strain>
    </source>
</reference>
<dbReference type="OrthoDB" id="7170465at2"/>
<name>A0A8B2NRE0_9HYPH</name>
<dbReference type="RefSeq" id="WP_111351542.1">
    <property type="nucleotide sequence ID" value="NZ_QHHQ01000008.1"/>
</dbReference>
<evidence type="ECO:0000256" key="1">
    <source>
        <dbReference type="SAM" id="MobiDB-lite"/>
    </source>
</evidence>
<dbReference type="InterPro" id="IPR036291">
    <property type="entry name" value="NAD(P)-bd_dom_sf"/>
</dbReference>
<gene>
    <name evidence="3" type="ORF">DLJ53_28045</name>
</gene>
<dbReference type="PANTHER" id="PTHR48079">
    <property type="entry name" value="PROTEIN YEEZ"/>
    <property type="match status" value="1"/>
</dbReference>